<dbReference type="Pfam" id="PF04015">
    <property type="entry name" value="DUF362"/>
    <property type="match status" value="1"/>
</dbReference>
<accession>A0A521CP62</accession>
<dbReference type="PROSITE" id="PS51318">
    <property type="entry name" value="TAT"/>
    <property type="match status" value="1"/>
</dbReference>
<evidence type="ECO:0000313" key="3">
    <source>
        <dbReference type="Proteomes" id="UP000319040"/>
    </source>
</evidence>
<dbReference type="EMBL" id="FXTB01000003">
    <property type="protein sequence ID" value="SMO60541.1"/>
    <property type="molecule type" value="Genomic_DNA"/>
</dbReference>
<dbReference type="AlphaFoldDB" id="A0A521CP62"/>
<sequence>MMERRDFLRTGIGLGLLTGAGSWFGGLDSLMAENTKSKTDLVAVRGGEPELMFDKAMEALGGMGKFVAKGQSVLVKPNIGWDAAPDRAANTNPLLVGHIVKRCLEAGASVVNVFDNTCNKWDRCYSNSQIEKHVKNAGGKMVPGNTESYYKEVNIANGKSLKSTKVHHLIQSSDVFINVPVLKHHASTKLSLGMKNLMGIVWDRKFFHSNNLHQCIADIVLHRKPDLTIIDGYNMMTKNGPRGVSTADVVNLKALIASTDIVATDAAAAKMFGIEPEEVGHINMAHAMGIGNKNLSELNIHRIKI</sequence>
<dbReference type="Proteomes" id="UP000319040">
    <property type="component" value="Unassembled WGS sequence"/>
</dbReference>
<evidence type="ECO:0000313" key="2">
    <source>
        <dbReference type="EMBL" id="SMO60541.1"/>
    </source>
</evidence>
<dbReference type="InterPro" id="IPR006311">
    <property type="entry name" value="TAT_signal"/>
</dbReference>
<reference evidence="2 3" key="1">
    <citation type="submission" date="2017-05" db="EMBL/GenBank/DDBJ databases">
        <authorList>
            <person name="Varghese N."/>
            <person name="Submissions S."/>
        </authorList>
    </citation>
    <scope>NUCLEOTIDE SEQUENCE [LARGE SCALE GENOMIC DNA]</scope>
    <source>
        <strain evidence="2 3">DSM 27040</strain>
    </source>
</reference>
<dbReference type="RefSeq" id="WP_246095529.1">
    <property type="nucleotide sequence ID" value="NZ_FXTB01000003.1"/>
</dbReference>
<feature type="domain" description="DUF362" evidence="1">
    <location>
        <begin position="73"/>
        <end position="270"/>
    </location>
</feature>
<proteinExistence type="predicted"/>
<gene>
    <name evidence="2" type="ORF">SAMN06265379_103284</name>
</gene>
<protein>
    <submittedName>
        <fullName evidence="2">Uncharacterized conserved protein, DUF362 family</fullName>
    </submittedName>
</protein>
<keyword evidence="3" id="KW-1185">Reference proteome</keyword>
<organism evidence="2 3">
    <name type="scientific">Saccharicrinis carchari</name>
    <dbReference type="NCBI Taxonomy" id="1168039"/>
    <lineage>
        <taxon>Bacteria</taxon>
        <taxon>Pseudomonadati</taxon>
        <taxon>Bacteroidota</taxon>
        <taxon>Bacteroidia</taxon>
        <taxon>Marinilabiliales</taxon>
        <taxon>Marinilabiliaceae</taxon>
        <taxon>Saccharicrinis</taxon>
    </lineage>
</organism>
<evidence type="ECO:0000259" key="1">
    <source>
        <dbReference type="Pfam" id="PF04015"/>
    </source>
</evidence>
<name>A0A521CP62_SACCC</name>
<dbReference type="InterPro" id="IPR007160">
    <property type="entry name" value="DUF362"/>
</dbReference>